<feature type="compositionally biased region" description="Low complexity" evidence="1">
    <location>
        <begin position="115"/>
        <end position="142"/>
    </location>
</feature>
<reference evidence="2 3" key="1">
    <citation type="submission" date="2015-09" db="EMBL/GenBank/DDBJ databases">
        <title>Aphanizomenon flos-aquae WA102.</title>
        <authorList>
            <person name="Driscoll C."/>
        </authorList>
    </citation>
    <scope>NUCLEOTIDE SEQUENCE [LARGE SCALE GENOMIC DNA]</scope>
    <source>
        <strain evidence="2">WA102</strain>
    </source>
</reference>
<protein>
    <submittedName>
        <fullName evidence="2">Uncharacterized protein</fullName>
    </submittedName>
</protein>
<feature type="compositionally biased region" description="Pro residues" evidence="1">
    <location>
        <begin position="143"/>
        <end position="157"/>
    </location>
</feature>
<feature type="region of interest" description="Disordered" evidence="1">
    <location>
        <begin position="445"/>
        <end position="469"/>
    </location>
</feature>
<organism evidence="2 3">
    <name type="scientific">Aphanizomenon flos-aquae WA102</name>
    <dbReference type="NCBI Taxonomy" id="1710896"/>
    <lineage>
        <taxon>Bacteria</taxon>
        <taxon>Bacillati</taxon>
        <taxon>Cyanobacteriota</taxon>
        <taxon>Cyanophyceae</taxon>
        <taxon>Nostocales</taxon>
        <taxon>Aphanizomenonaceae</taxon>
        <taxon>Aphanizomenon</taxon>
    </lineage>
</organism>
<gene>
    <name evidence="2" type="ORF">AN484_06540</name>
</gene>
<dbReference type="EMBL" id="LJOW01000020">
    <property type="protein sequence ID" value="OBQ44540.1"/>
    <property type="molecule type" value="Genomic_DNA"/>
</dbReference>
<dbReference type="AlphaFoldDB" id="A0A1B7X5G3"/>
<feature type="compositionally biased region" description="Polar residues" evidence="1">
    <location>
        <begin position="445"/>
        <end position="456"/>
    </location>
</feature>
<evidence type="ECO:0000313" key="2">
    <source>
        <dbReference type="EMBL" id="OBQ44540.1"/>
    </source>
</evidence>
<evidence type="ECO:0000256" key="1">
    <source>
        <dbReference type="SAM" id="MobiDB-lite"/>
    </source>
</evidence>
<sequence length="469" mass="50547">MAQLFPHLQGAFTPVPKTQEQIAREQRLQDGRIDWWRSIAPSAIADAFDTPDYLSRQKTKAGNAYLQAYSQMAGRDSAMQFTPFGAQQDRSAFSSPITQIFNPFLTAGGFGDIGDTSIPDASSPAADAPTPSEETPTGSPVPTDSPLPTDSPVPTGSPVPSSESTPMPAPSAGAVTSTRPLDATNAQNTNQRAEQTSNSLMDAWNTIQSMSREGMPVLGSPDLKVKRDAYGRPYTVVSMSPTDEQGRSQKTETLSFGISPETKERQGGSMAPSYTKPQGWQGLHSWEEGSDYSKDIRNAVSQAAQTQVPQIRARQAALASQLTSMGFDPTTMEKTPDGNFEDVQYDPTEEREQIMSEGRSALDQGIDQTNRMESRAAQLERGARDLTYAQGSRSSPLAALEAVRAAQNLRNVAPRGVRSGMEALNQAARKATALPQAGTLRSIQSQYGSAYSSPTGNKIEPLRKKLYGN</sequence>
<feature type="region of interest" description="Disordered" evidence="1">
    <location>
        <begin position="112"/>
        <end position="177"/>
    </location>
</feature>
<evidence type="ECO:0000313" key="3">
    <source>
        <dbReference type="Proteomes" id="UP000092093"/>
    </source>
</evidence>
<name>A0A1B7X5G3_APHFL</name>
<feature type="region of interest" description="Disordered" evidence="1">
    <location>
        <begin position="260"/>
        <end position="286"/>
    </location>
</feature>
<dbReference type="Proteomes" id="UP000092093">
    <property type="component" value="Unassembled WGS sequence"/>
</dbReference>
<proteinExistence type="predicted"/>
<accession>A0A1B7X5G3</accession>
<comment type="caution">
    <text evidence="2">The sequence shown here is derived from an EMBL/GenBank/DDBJ whole genome shotgun (WGS) entry which is preliminary data.</text>
</comment>